<dbReference type="Pfam" id="PF20143">
    <property type="entry name" value="NAD_kinase_C"/>
    <property type="match status" value="1"/>
</dbReference>
<keyword evidence="4" id="KW-1185">Reference proteome</keyword>
<dbReference type="Gene3D" id="2.60.200.30">
    <property type="entry name" value="Probable inorganic polyphosphate/atp-NAD kinase, domain 2"/>
    <property type="match status" value="1"/>
</dbReference>
<dbReference type="SUPFAM" id="SSF111331">
    <property type="entry name" value="NAD kinase/diacylglycerol kinase-like"/>
    <property type="match status" value="1"/>
</dbReference>
<accession>A0A5N5U414</accession>
<dbReference type="InterPro" id="IPR017438">
    <property type="entry name" value="ATP-NAD_kinase_N"/>
</dbReference>
<accession>A0A5N5UIF5</accession>
<dbReference type="GO" id="GO:0006741">
    <property type="term" value="P:NADP+ biosynthetic process"/>
    <property type="evidence" value="ECO:0007669"/>
    <property type="project" value="TreeGrafter"/>
</dbReference>
<evidence type="ECO:0000313" key="1">
    <source>
        <dbReference type="EMBL" id="KAB7513316.1"/>
    </source>
</evidence>
<dbReference type="Gene3D" id="3.40.50.10330">
    <property type="entry name" value="Probable inorganic polyphosphate/atp-NAD kinase, domain 1"/>
    <property type="match status" value="1"/>
</dbReference>
<evidence type="ECO:0000313" key="4">
    <source>
        <dbReference type="Proteomes" id="UP000326865"/>
    </source>
</evidence>
<keyword evidence="1" id="KW-0418">Kinase</keyword>
<evidence type="ECO:0000313" key="3">
    <source>
        <dbReference type="Proteomes" id="UP000326302"/>
    </source>
</evidence>
<reference evidence="3 4" key="1">
    <citation type="submission" date="2019-10" db="EMBL/GenBank/DDBJ databases">
        <title>Unraveling microbial dark matter from salterns through culturing: the case of the genus Halosegnis.</title>
        <authorList>
            <person name="Duran-Viseras A."/>
            <person name="Andrei A.-S."/>
            <person name="Vera-Gargallo B."/>
            <person name="Ghai R."/>
            <person name="Sanchez-Porro C."/>
            <person name="Ventosa A."/>
        </authorList>
    </citation>
    <scope>NUCLEOTIDE SEQUENCE [LARGE SCALE GENOMIC DNA]</scope>
    <source>
        <strain evidence="2 3">F17-44</strain>
        <strain evidence="1 4">F18-79</strain>
    </source>
</reference>
<sequence>MQRPTVGILGDQTVATAVTAAGGEPLAVDPTEDAVAETDVVVAVGEAGMLTAADAGIESPLVPVDAGYAYRSVERSALERALAAVFEQRHETVELPVATARTPLGETRALAELMLVTGEPARISEYTVVSRAERVATFRADGVVVATPAGSTGYTRRADGPVVAGGVDAFAVVPVAPFSTDEDMWVVPMDGLELRVERDETPVELLADDRTTGSVVPGESVRVGVETSLSVAVVPESSGRFR</sequence>
<dbReference type="RefSeq" id="WP_152119354.1">
    <property type="nucleotide sequence ID" value="NZ_QJOW01000001.1"/>
</dbReference>
<comment type="caution">
    <text evidence="1">The sequence shown here is derived from an EMBL/GenBank/DDBJ whole genome shotgun (WGS) entry which is preliminary data.</text>
</comment>
<dbReference type="InterPro" id="IPR017437">
    <property type="entry name" value="ATP-NAD_kinase_PpnK-typ_C"/>
</dbReference>
<name>A0A5N5U414_9EURY</name>
<proteinExistence type="predicted"/>
<dbReference type="InterPro" id="IPR016064">
    <property type="entry name" value="NAD/diacylglycerol_kinase_sf"/>
</dbReference>
<dbReference type="EMBL" id="QKKZ01000004">
    <property type="protein sequence ID" value="KAB7513316.1"/>
    <property type="molecule type" value="Genomic_DNA"/>
</dbReference>
<dbReference type="PANTHER" id="PTHR20275">
    <property type="entry name" value="NAD KINASE"/>
    <property type="match status" value="1"/>
</dbReference>
<dbReference type="EMBL" id="QJOW01000001">
    <property type="protein sequence ID" value="KAB7518468.1"/>
    <property type="molecule type" value="Genomic_DNA"/>
</dbReference>
<protein>
    <submittedName>
        <fullName evidence="1">ATP-NAD kinase</fullName>
    </submittedName>
</protein>
<dbReference type="GO" id="GO:0003951">
    <property type="term" value="F:NAD+ kinase activity"/>
    <property type="evidence" value="ECO:0007669"/>
    <property type="project" value="InterPro"/>
</dbReference>
<organism evidence="1 4">
    <name type="scientific">Halosegnis rubeus</name>
    <dbReference type="NCBI Taxonomy" id="2212850"/>
    <lineage>
        <taxon>Archaea</taxon>
        <taxon>Methanobacteriati</taxon>
        <taxon>Methanobacteriota</taxon>
        <taxon>Stenosarchaea group</taxon>
        <taxon>Halobacteria</taxon>
        <taxon>Halobacteriales</taxon>
        <taxon>Natronomonadaceae</taxon>
        <taxon>Halosegnis</taxon>
    </lineage>
</organism>
<dbReference type="OrthoDB" id="170401at2157"/>
<evidence type="ECO:0000313" key="2">
    <source>
        <dbReference type="EMBL" id="KAB7518468.1"/>
    </source>
</evidence>
<dbReference type="AlphaFoldDB" id="A0A5N5U414"/>
<dbReference type="PANTHER" id="PTHR20275:SF0">
    <property type="entry name" value="NAD KINASE"/>
    <property type="match status" value="1"/>
</dbReference>
<keyword evidence="1" id="KW-0808">Transferase</keyword>
<dbReference type="GO" id="GO:0019674">
    <property type="term" value="P:NAD+ metabolic process"/>
    <property type="evidence" value="ECO:0007669"/>
    <property type="project" value="InterPro"/>
</dbReference>
<gene>
    <name evidence="1" type="ORF">DM867_10055</name>
    <name evidence="2" type="ORF">DMP03_03685</name>
</gene>
<dbReference type="Proteomes" id="UP000326302">
    <property type="component" value="Unassembled WGS sequence"/>
</dbReference>
<dbReference type="Proteomes" id="UP000326865">
    <property type="component" value="Unassembled WGS sequence"/>
</dbReference>